<organism evidence="1 2">
    <name type="scientific">Leptospira weilii serovar Ranarum str. ICFT</name>
    <dbReference type="NCBI Taxonomy" id="1218598"/>
    <lineage>
        <taxon>Bacteria</taxon>
        <taxon>Pseudomonadati</taxon>
        <taxon>Spirochaetota</taxon>
        <taxon>Spirochaetia</taxon>
        <taxon>Leptospirales</taxon>
        <taxon>Leptospiraceae</taxon>
        <taxon>Leptospira</taxon>
    </lineage>
</organism>
<keyword evidence="2" id="KW-1185">Reference proteome</keyword>
<dbReference type="EMBL" id="AOHC02000048">
    <property type="protein sequence ID" value="EMY76524.1"/>
    <property type="molecule type" value="Genomic_DNA"/>
</dbReference>
<comment type="caution">
    <text evidence="1">The sequence shown here is derived from an EMBL/GenBank/DDBJ whole genome shotgun (WGS) entry which is preliminary data.</text>
</comment>
<dbReference type="Proteomes" id="UP000012313">
    <property type="component" value="Unassembled WGS sequence"/>
</dbReference>
<protein>
    <submittedName>
        <fullName evidence="1">Uncharacterized protein</fullName>
    </submittedName>
</protein>
<evidence type="ECO:0000313" key="1">
    <source>
        <dbReference type="EMBL" id="EMY76524.1"/>
    </source>
</evidence>
<evidence type="ECO:0000313" key="2">
    <source>
        <dbReference type="Proteomes" id="UP000012313"/>
    </source>
</evidence>
<sequence length="65" mass="7674">MKRSEYRITVPISKIVRKKNYKILFTVLRIGCYANPRHLKRGNSCVFRERILGRSLSFETCGKIK</sequence>
<reference evidence="1" key="1">
    <citation type="submission" date="2013-03" db="EMBL/GenBank/DDBJ databases">
        <authorList>
            <person name="Harkins D.M."/>
            <person name="Durkin A.S."/>
            <person name="Brinkac L.M."/>
            <person name="Haft D.H."/>
            <person name="Selengut J.D."/>
            <person name="Sanka R."/>
            <person name="DePew J."/>
            <person name="Purushe J."/>
            <person name="Hartskeerl R.A."/>
            <person name="Ahmed A."/>
            <person name="van der Linden H."/>
            <person name="Goris M.G.A."/>
            <person name="Vinetz J.M."/>
            <person name="Sutton G.G."/>
            <person name="Nierman W.C."/>
            <person name="Fouts D.E."/>
        </authorList>
    </citation>
    <scope>NUCLEOTIDE SEQUENCE [LARGE SCALE GENOMIC DNA]</scope>
    <source>
        <strain evidence="1">ICFT</strain>
    </source>
</reference>
<gene>
    <name evidence="1" type="ORF">LEP1GSC060_3488</name>
</gene>
<proteinExistence type="predicted"/>
<name>N1WHD7_9LEPT</name>
<dbReference type="STRING" id="1218598.LEP1GSC060_3488"/>
<accession>N1WHD7</accession>
<dbReference type="AlphaFoldDB" id="N1WHD7"/>